<keyword evidence="1" id="KW-0479">Metal-binding</keyword>
<evidence type="ECO:0000256" key="4">
    <source>
        <dbReference type="ARBA" id="ARBA00023125"/>
    </source>
</evidence>
<dbReference type="GO" id="GO:0008270">
    <property type="term" value="F:zinc ion binding"/>
    <property type="evidence" value="ECO:0007669"/>
    <property type="project" value="UniProtKB-KW"/>
</dbReference>
<keyword evidence="4 5" id="KW-0238">DNA-binding</keyword>
<evidence type="ECO:0000256" key="3">
    <source>
        <dbReference type="ARBA" id="ARBA00022833"/>
    </source>
</evidence>
<accession>A0A8C4Q4D8</accession>
<evidence type="ECO:0000256" key="1">
    <source>
        <dbReference type="ARBA" id="ARBA00022723"/>
    </source>
</evidence>
<evidence type="ECO:0000256" key="2">
    <source>
        <dbReference type="ARBA" id="ARBA00022771"/>
    </source>
</evidence>
<reference evidence="7" key="2">
    <citation type="submission" date="2025-09" db="UniProtKB">
        <authorList>
            <consortium name="Ensembl"/>
        </authorList>
    </citation>
    <scope>IDENTIFICATION</scope>
</reference>
<keyword evidence="3" id="KW-0862">Zinc</keyword>
<evidence type="ECO:0000256" key="5">
    <source>
        <dbReference type="PROSITE-ProRule" id="PRU00309"/>
    </source>
</evidence>
<dbReference type="PROSITE" id="PS50950">
    <property type="entry name" value="ZF_THAP"/>
    <property type="match status" value="1"/>
</dbReference>
<dbReference type="AlphaFoldDB" id="A0A8C4Q4D8"/>
<keyword evidence="8" id="KW-1185">Reference proteome</keyword>
<feature type="domain" description="THAP-type" evidence="6">
    <location>
        <begin position="38"/>
        <end position="125"/>
    </location>
</feature>
<keyword evidence="2 5" id="KW-0863">Zinc-finger</keyword>
<protein>
    <recommendedName>
        <fullName evidence="6">THAP-type domain-containing protein</fullName>
    </recommendedName>
</protein>
<reference evidence="7" key="1">
    <citation type="submission" date="2025-08" db="UniProtKB">
        <authorList>
            <consortium name="Ensembl"/>
        </authorList>
    </citation>
    <scope>IDENTIFICATION</scope>
</reference>
<name>A0A8C4Q4D8_EPTBU</name>
<proteinExistence type="predicted"/>
<organism evidence="7 8">
    <name type="scientific">Eptatretus burgeri</name>
    <name type="common">Inshore hagfish</name>
    <dbReference type="NCBI Taxonomy" id="7764"/>
    <lineage>
        <taxon>Eukaryota</taxon>
        <taxon>Metazoa</taxon>
        <taxon>Chordata</taxon>
        <taxon>Craniata</taxon>
        <taxon>Vertebrata</taxon>
        <taxon>Cyclostomata</taxon>
        <taxon>Myxini</taxon>
        <taxon>Myxiniformes</taxon>
        <taxon>Myxinidae</taxon>
        <taxon>Eptatretinae</taxon>
        <taxon>Eptatretus</taxon>
    </lineage>
</organism>
<dbReference type="Proteomes" id="UP000694388">
    <property type="component" value="Unplaced"/>
</dbReference>
<evidence type="ECO:0000313" key="7">
    <source>
        <dbReference type="Ensembl" id="ENSEBUP00000009826.1"/>
    </source>
</evidence>
<dbReference type="SUPFAM" id="SSF57716">
    <property type="entry name" value="Glucocorticoid receptor-like (DNA-binding domain)"/>
    <property type="match status" value="1"/>
</dbReference>
<dbReference type="GeneTree" id="ENSGT01000000216986"/>
<dbReference type="GO" id="GO:0003677">
    <property type="term" value="F:DNA binding"/>
    <property type="evidence" value="ECO:0007669"/>
    <property type="project" value="UniProtKB-UniRule"/>
</dbReference>
<sequence>MTSQASFRAMHSGIRWAILLQKFVDLRIGCGLKHVKQMPLCCIVGCSHRTGKHNNVRFYKTPKIIRNQGEETQTLSEERRLTWKMATNRTDITSEERWDRTIVCSSHFVNGEKAYLYDITSPSWLPTLKLDDSAASQSASTIDEHSIPTNFAQMSKQARAAKTLLLLQKLRSTPINFAQMRKEAVAVESLLLLQKLQMSSPEENHIDDPVDLPDGAGMNSYSDGWIMEDEYELSPISSTNSLNAIQGVKEVQTDLTRYLKKLWTNPAEIWNGGLTDQPSHKFWHVLAGS</sequence>
<dbReference type="Ensembl" id="ENSEBUT00000010357.1">
    <property type="protein sequence ID" value="ENSEBUP00000009826.1"/>
    <property type="gene ID" value="ENSEBUG00000006317.1"/>
</dbReference>
<evidence type="ECO:0000259" key="6">
    <source>
        <dbReference type="PROSITE" id="PS50950"/>
    </source>
</evidence>
<dbReference type="Pfam" id="PF05485">
    <property type="entry name" value="THAP"/>
    <property type="match status" value="1"/>
</dbReference>
<evidence type="ECO:0000313" key="8">
    <source>
        <dbReference type="Proteomes" id="UP000694388"/>
    </source>
</evidence>
<dbReference type="InterPro" id="IPR006612">
    <property type="entry name" value="THAP_Znf"/>
</dbReference>